<dbReference type="PANTHER" id="PTHR11228:SF7">
    <property type="entry name" value="PQQA PEPTIDE CYCLASE"/>
    <property type="match status" value="1"/>
</dbReference>
<evidence type="ECO:0000259" key="5">
    <source>
        <dbReference type="PROSITE" id="PS51918"/>
    </source>
</evidence>
<dbReference type="Pfam" id="PF04055">
    <property type="entry name" value="Radical_SAM"/>
    <property type="match status" value="1"/>
</dbReference>
<gene>
    <name evidence="6" type="ORF">AKJ45_00800</name>
</gene>
<evidence type="ECO:0000313" key="7">
    <source>
        <dbReference type="Proteomes" id="UP000070565"/>
    </source>
</evidence>
<keyword evidence="4" id="KW-0411">Iron-sulfur</keyword>
<keyword evidence="7" id="KW-1185">Reference proteome</keyword>
<feature type="domain" description="Radical SAM core" evidence="5">
    <location>
        <begin position="1"/>
        <end position="199"/>
    </location>
</feature>
<dbReference type="InterPro" id="IPR007197">
    <property type="entry name" value="rSAM"/>
</dbReference>
<name>A0A133VBD2_9EURY</name>
<dbReference type="EMBL" id="LHXZ01000005">
    <property type="protein sequence ID" value="KXB03704.1"/>
    <property type="molecule type" value="Genomic_DNA"/>
</dbReference>
<keyword evidence="3" id="KW-0408">Iron</keyword>
<dbReference type="AlphaFoldDB" id="A0A133VBD2"/>
<dbReference type="PROSITE" id="PS51918">
    <property type="entry name" value="RADICAL_SAM"/>
    <property type="match status" value="1"/>
</dbReference>
<evidence type="ECO:0000256" key="3">
    <source>
        <dbReference type="ARBA" id="ARBA00023004"/>
    </source>
</evidence>
<dbReference type="CDD" id="cd21109">
    <property type="entry name" value="SPASM"/>
    <property type="match status" value="1"/>
</dbReference>
<comment type="caution">
    <text evidence="6">The sequence shown here is derived from an EMBL/GenBank/DDBJ whole genome shotgun (WGS) entry which is preliminary data.</text>
</comment>
<dbReference type="Proteomes" id="UP000070565">
    <property type="component" value="Unassembled WGS sequence"/>
</dbReference>
<sequence>MDCLHCCTDSGEKWSDELDEEEVLDFCEKIAKSKVPYVALGGGEPLLHPQFFEICQFFKERGISVKVETDGHLIKREDVARIADLNLRSIQISLDGASPEIHEKVRKGGNWGKNVETCKYLVQGGVNTEIVFTPTRLNIGDLEETIDIAASLDASKFYTGRLMRIGRAARNWLNLAPSKIQYEQFADVLERKRKENEGEMDVLYYPRDVREELRYRLEYPPASLLVLPNGKVGLFDSLPFICGNVKKQSIPEIWNNFKKSWRMKEVTGHAKKIIDNPALGKGVKSWREVSLED</sequence>
<dbReference type="SUPFAM" id="SSF102114">
    <property type="entry name" value="Radical SAM enzymes"/>
    <property type="match status" value="1"/>
</dbReference>
<dbReference type="InterPro" id="IPR050377">
    <property type="entry name" value="Radical_SAM_PqqE_MftC-like"/>
</dbReference>
<dbReference type="GO" id="GO:0003824">
    <property type="term" value="F:catalytic activity"/>
    <property type="evidence" value="ECO:0007669"/>
    <property type="project" value="InterPro"/>
</dbReference>
<accession>A0A133VBD2</accession>
<dbReference type="GO" id="GO:0046872">
    <property type="term" value="F:metal ion binding"/>
    <property type="evidence" value="ECO:0007669"/>
    <property type="project" value="UniProtKB-KW"/>
</dbReference>
<evidence type="ECO:0000256" key="4">
    <source>
        <dbReference type="ARBA" id="ARBA00023014"/>
    </source>
</evidence>
<proteinExistence type="predicted"/>
<evidence type="ECO:0000313" key="6">
    <source>
        <dbReference type="EMBL" id="KXB03704.1"/>
    </source>
</evidence>
<dbReference type="GO" id="GO:0051536">
    <property type="term" value="F:iron-sulfur cluster binding"/>
    <property type="evidence" value="ECO:0007669"/>
    <property type="project" value="UniProtKB-KW"/>
</dbReference>
<reference evidence="6 7" key="1">
    <citation type="journal article" date="2016" name="Sci. Rep.">
        <title>Metabolic traits of an uncultured archaeal lineage -MSBL1- from brine pools of the Red Sea.</title>
        <authorList>
            <person name="Mwirichia R."/>
            <person name="Alam I."/>
            <person name="Rashid M."/>
            <person name="Vinu M."/>
            <person name="Ba-Alawi W."/>
            <person name="Anthony Kamau A."/>
            <person name="Kamanda Ngugi D."/>
            <person name="Goker M."/>
            <person name="Klenk H.P."/>
            <person name="Bajic V."/>
            <person name="Stingl U."/>
        </authorList>
    </citation>
    <scope>NUCLEOTIDE SEQUENCE [LARGE SCALE GENOMIC DNA]</scope>
    <source>
        <strain evidence="6">SCGC-AAA261F19</strain>
    </source>
</reference>
<dbReference type="Gene3D" id="3.20.20.70">
    <property type="entry name" value="Aldolase class I"/>
    <property type="match status" value="1"/>
</dbReference>
<organism evidence="6 7">
    <name type="scientific">candidate division MSBL1 archaeon SCGC-AAA261F19</name>
    <dbReference type="NCBI Taxonomy" id="1698275"/>
    <lineage>
        <taxon>Archaea</taxon>
        <taxon>Methanobacteriati</taxon>
        <taxon>Methanobacteriota</taxon>
        <taxon>candidate division MSBL1</taxon>
    </lineage>
</organism>
<protein>
    <recommendedName>
        <fullName evidence="5">Radical SAM core domain-containing protein</fullName>
    </recommendedName>
</protein>
<evidence type="ECO:0000256" key="1">
    <source>
        <dbReference type="ARBA" id="ARBA00022691"/>
    </source>
</evidence>
<dbReference type="InterPro" id="IPR058240">
    <property type="entry name" value="rSAM_sf"/>
</dbReference>
<keyword evidence="2" id="KW-0479">Metal-binding</keyword>
<dbReference type="CDD" id="cd01335">
    <property type="entry name" value="Radical_SAM"/>
    <property type="match status" value="1"/>
</dbReference>
<dbReference type="InterPro" id="IPR013785">
    <property type="entry name" value="Aldolase_TIM"/>
</dbReference>
<keyword evidence="1" id="KW-0949">S-adenosyl-L-methionine</keyword>
<evidence type="ECO:0000256" key="2">
    <source>
        <dbReference type="ARBA" id="ARBA00022723"/>
    </source>
</evidence>
<dbReference type="PANTHER" id="PTHR11228">
    <property type="entry name" value="RADICAL SAM DOMAIN PROTEIN"/>
    <property type="match status" value="1"/>
</dbReference>